<keyword evidence="1" id="KW-0732">Signal</keyword>
<feature type="chain" id="PRO_5039109079" evidence="1">
    <location>
        <begin position="20"/>
        <end position="122"/>
    </location>
</feature>
<accession>A0A6I4ZYM5</accession>
<proteinExistence type="predicted"/>
<dbReference type="EMBL" id="WMEQ01000008">
    <property type="protein sequence ID" value="MYL34294.1"/>
    <property type="molecule type" value="Genomic_DNA"/>
</dbReference>
<comment type="caution">
    <text evidence="2">The sequence shown here is derived from an EMBL/GenBank/DDBJ whole genome shotgun (WGS) entry which is preliminary data.</text>
</comment>
<evidence type="ECO:0000313" key="2">
    <source>
        <dbReference type="EMBL" id="MYL34294.1"/>
    </source>
</evidence>
<dbReference type="RefSeq" id="WP_160909775.1">
    <property type="nucleotide sequence ID" value="NZ_WMEQ01000008.1"/>
</dbReference>
<feature type="signal peptide" evidence="1">
    <location>
        <begin position="1"/>
        <end position="19"/>
    </location>
</feature>
<evidence type="ECO:0000256" key="1">
    <source>
        <dbReference type="SAM" id="SignalP"/>
    </source>
</evidence>
<reference evidence="2 3" key="1">
    <citation type="submission" date="2019-11" db="EMBL/GenBank/DDBJ databases">
        <title>Genome sequences of 17 halophilic strains isolated from different environments.</title>
        <authorList>
            <person name="Furrow R.E."/>
        </authorList>
    </citation>
    <scope>NUCLEOTIDE SEQUENCE [LARGE SCALE GENOMIC DNA]</scope>
    <source>
        <strain evidence="2 3">22514_16_FS</strain>
    </source>
</reference>
<sequence>MKKYIVIGVILFASVFALLATNFNGDETIYIKMQDTVQEHSEDNNSNEKITEEWAADKLFSYLEKQKHASNNFELHIENNEQEKDSFVMQAYNVVGEGDSQSKEKIGLYAVSKSTGEIALLN</sequence>
<dbReference type="Proteomes" id="UP000468638">
    <property type="component" value="Unassembled WGS sequence"/>
</dbReference>
<organism evidence="2 3">
    <name type="scientific">Pontibacillus yanchengensis</name>
    <dbReference type="NCBI Taxonomy" id="462910"/>
    <lineage>
        <taxon>Bacteria</taxon>
        <taxon>Bacillati</taxon>
        <taxon>Bacillota</taxon>
        <taxon>Bacilli</taxon>
        <taxon>Bacillales</taxon>
        <taxon>Bacillaceae</taxon>
        <taxon>Pontibacillus</taxon>
    </lineage>
</organism>
<name>A0A6I4ZYM5_9BACI</name>
<dbReference type="AlphaFoldDB" id="A0A6I4ZYM5"/>
<dbReference type="OrthoDB" id="2967231at2"/>
<gene>
    <name evidence="2" type="ORF">GLW05_11865</name>
</gene>
<protein>
    <submittedName>
        <fullName evidence="2">Uncharacterized protein</fullName>
    </submittedName>
</protein>
<evidence type="ECO:0000313" key="3">
    <source>
        <dbReference type="Proteomes" id="UP000468638"/>
    </source>
</evidence>